<feature type="coiled-coil region" evidence="1">
    <location>
        <begin position="254"/>
        <end position="329"/>
    </location>
</feature>
<keyword evidence="1" id="KW-0175">Coiled coil</keyword>
<feature type="coiled-coil region" evidence="1">
    <location>
        <begin position="44"/>
        <end position="210"/>
    </location>
</feature>
<sequence>MSKLLNALKLAESKRQQSTLNAPSKTETSISQAIQIDANQPFLLDKIEAEIGELKSEQVQQQKKSRELTLAQHDLEELRQREIKKHTEEIQLSNAIQLRLNAERAAHRAEQELAEQTQASIAVARERESLEKELQRIALEKIQFEELNKQAISEKLLVEQSAQQAIEARLQTEQDLLKQAQINRDAQNLLIQTENERHLQERQAEQLAQERLAAEKLAEIEFRELLSKRQNAIAAIEARKETEAAEALAIEARIHAEQLAIQAAQAEIQQTQELNQVIEANNQQRQHAMSLELERQQLQQQKIAELQQLTKAEEIAEQQARNALEQERQSMLQQTEMQRQTHLHQVALEEKIAAERELALQHESTLATEIMLRTELQKKLENEQTAVDLANQNAQQAETLLVEIEHKKRLESDLANAIAARIDALEQARTLTEKKLSEEHILLNQIAKNQAQIEVERRQIEEQMIQNTLLMDAEKQRAIQQSELAAQTQQLRQDQSRHLQQLTELELIRQANLDESEREKQADQEHLTRLQKIVELENQQSKVSAQILARAKQKEHQAQLRLQQEQELEKLQSERVAQLNAIEQAEIEARAIEIESRRIAQQNAKRARQLKITQAIHALRSKLGLRQLGSDEFWIHIVNGTKYLAFVVMGIAIGLIIRTQTLSMGEGLEYRVENEVKAKQAALLKPEHTNDTSPIKETPASSFSANQLKLDKNFEQFALRKRRPSP</sequence>
<dbReference type="AlphaFoldDB" id="A0A941E4L4"/>
<evidence type="ECO:0000256" key="3">
    <source>
        <dbReference type="SAM" id="Phobius"/>
    </source>
</evidence>
<evidence type="ECO:0000313" key="4">
    <source>
        <dbReference type="EMBL" id="MBR7800846.1"/>
    </source>
</evidence>
<keyword evidence="3" id="KW-0472">Membrane</keyword>
<name>A0A941E4L4_9BURK</name>
<comment type="caution">
    <text evidence="4">The sequence shown here is derived from an EMBL/GenBank/DDBJ whole genome shotgun (WGS) entry which is preliminary data.</text>
</comment>
<keyword evidence="3" id="KW-1133">Transmembrane helix</keyword>
<feature type="coiled-coil region" evidence="1">
    <location>
        <begin position="373"/>
        <end position="602"/>
    </location>
</feature>
<organism evidence="4 5">
    <name type="scientific">Undibacterium fentianense</name>
    <dbReference type="NCBI Taxonomy" id="2828728"/>
    <lineage>
        <taxon>Bacteria</taxon>
        <taxon>Pseudomonadati</taxon>
        <taxon>Pseudomonadota</taxon>
        <taxon>Betaproteobacteria</taxon>
        <taxon>Burkholderiales</taxon>
        <taxon>Oxalobacteraceae</taxon>
        <taxon>Undibacterium</taxon>
    </lineage>
</organism>
<keyword evidence="3" id="KW-0812">Transmembrane</keyword>
<protein>
    <submittedName>
        <fullName evidence="4">Uncharacterized protein</fullName>
    </submittedName>
</protein>
<feature type="region of interest" description="Disordered" evidence="2">
    <location>
        <begin position="683"/>
        <end position="708"/>
    </location>
</feature>
<accession>A0A941E4L4</accession>
<dbReference type="Proteomes" id="UP000678545">
    <property type="component" value="Unassembled WGS sequence"/>
</dbReference>
<proteinExistence type="predicted"/>
<evidence type="ECO:0000256" key="2">
    <source>
        <dbReference type="SAM" id="MobiDB-lite"/>
    </source>
</evidence>
<keyword evidence="5" id="KW-1185">Reference proteome</keyword>
<dbReference type="RefSeq" id="WP_212675974.1">
    <property type="nucleotide sequence ID" value="NZ_JAGSPJ010000005.1"/>
</dbReference>
<evidence type="ECO:0000256" key="1">
    <source>
        <dbReference type="SAM" id="Coils"/>
    </source>
</evidence>
<dbReference type="EMBL" id="JAGSPJ010000005">
    <property type="protein sequence ID" value="MBR7800846.1"/>
    <property type="molecule type" value="Genomic_DNA"/>
</dbReference>
<feature type="compositionally biased region" description="Polar residues" evidence="2">
    <location>
        <begin position="691"/>
        <end position="707"/>
    </location>
</feature>
<feature type="transmembrane region" description="Helical" evidence="3">
    <location>
        <begin position="633"/>
        <end position="657"/>
    </location>
</feature>
<reference evidence="4" key="1">
    <citation type="submission" date="2021-04" db="EMBL/GenBank/DDBJ databases">
        <title>novel species isolated from subtropical streams in China.</title>
        <authorList>
            <person name="Lu H."/>
        </authorList>
    </citation>
    <scope>NUCLEOTIDE SEQUENCE</scope>
    <source>
        <strain evidence="4">FT137W</strain>
    </source>
</reference>
<gene>
    <name evidence="4" type="ORF">KDM90_12625</name>
</gene>
<evidence type="ECO:0000313" key="5">
    <source>
        <dbReference type="Proteomes" id="UP000678545"/>
    </source>
</evidence>